<keyword evidence="2" id="KW-0820">tRNA-binding</keyword>
<dbReference type="InterPro" id="IPR003732">
    <property type="entry name" value="Daa-tRNA_deacyls_DTD"/>
</dbReference>
<organism evidence="3 4">
    <name type="scientific">Sorangium cellulosum</name>
    <name type="common">Polyangium cellulosum</name>
    <dbReference type="NCBI Taxonomy" id="56"/>
    <lineage>
        <taxon>Bacteria</taxon>
        <taxon>Pseudomonadati</taxon>
        <taxon>Myxococcota</taxon>
        <taxon>Polyangia</taxon>
        <taxon>Polyangiales</taxon>
        <taxon>Polyangiaceae</taxon>
        <taxon>Sorangium</taxon>
    </lineage>
</organism>
<dbReference type="AlphaFoldDB" id="A0A2L0F3R8"/>
<dbReference type="SUPFAM" id="SSF69500">
    <property type="entry name" value="DTD-like"/>
    <property type="match status" value="1"/>
</dbReference>
<dbReference type="GO" id="GO:0005737">
    <property type="term" value="C:cytoplasm"/>
    <property type="evidence" value="ECO:0007669"/>
    <property type="project" value="UniProtKB-SubCell"/>
</dbReference>
<sequence>MRAVVQRALAARVEVEGQVVGAIEHGLVAFVGAAKDDDDADADHIANKIAGLRVFSDDAGKMSRALADVRGGVLAISQFTLFGDVRRGLRPSFDGAMEPARAEALYDRVVAALRARGLEVATGRFRADMRVFVENDGPVTILLDSKRTF</sequence>
<keyword evidence="2" id="KW-0378">Hydrolase</keyword>
<dbReference type="Gene3D" id="3.50.80.10">
    <property type="entry name" value="D-tyrosyl-tRNA(Tyr) deacylase"/>
    <property type="match status" value="1"/>
</dbReference>
<comment type="subcellular location">
    <subcellularLocation>
        <location evidence="2">Cytoplasm</location>
    </subcellularLocation>
</comment>
<dbReference type="PANTHER" id="PTHR10472:SF5">
    <property type="entry name" value="D-AMINOACYL-TRNA DEACYLASE 1"/>
    <property type="match status" value="1"/>
</dbReference>
<comment type="catalytic activity">
    <reaction evidence="2">
        <text>a D-aminoacyl-tRNA + H2O = a tRNA + a D-alpha-amino acid + H(+)</text>
        <dbReference type="Rhea" id="RHEA:13953"/>
        <dbReference type="Rhea" id="RHEA-COMP:10123"/>
        <dbReference type="Rhea" id="RHEA-COMP:10124"/>
        <dbReference type="ChEBI" id="CHEBI:15377"/>
        <dbReference type="ChEBI" id="CHEBI:15378"/>
        <dbReference type="ChEBI" id="CHEBI:59871"/>
        <dbReference type="ChEBI" id="CHEBI:78442"/>
        <dbReference type="ChEBI" id="CHEBI:79333"/>
        <dbReference type="EC" id="3.1.1.96"/>
    </reaction>
</comment>
<dbReference type="GO" id="GO:0019478">
    <property type="term" value="P:D-amino acid catabolic process"/>
    <property type="evidence" value="ECO:0007669"/>
    <property type="project" value="UniProtKB-UniRule"/>
</dbReference>
<protein>
    <recommendedName>
        <fullName evidence="2">D-aminoacyl-tRNA deacylase</fullName>
        <shortName evidence="2">DTD</shortName>
        <ecNumber evidence="2">3.1.1.96</ecNumber>
    </recommendedName>
    <alternativeName>
        <fullName evidence="2">Gly-tRNA(Ala) deacylase</fullName>
        <ecNumber evidence="2">3.1.1.-</ecNumber>
    </alternativeName>
</protein>
<proteinExistence type="inferred from homology"/>
<comment type="function">
    <text evidence="2">An aminoacyl-tRNA editing enzyme that deacylates mischarged D-aminoacyl-tRNAs. Also deacylates mischarged glycyl-tRNA(Ala), protecting cells against glycine mischarging by AlaRS. Acts via tRNA-based rather than protein-based catalysis; rejects L-amino acids rather than detecting D-amino acids in the active site. By recycling D-aminoacyl-tRNA to D-amino acids and free tRNA molecules, this enzyme counteracts the toxicity associated with the formation of D-aminoacyl-tRNA entities in vivo and helps enforce protein L-homochirality.</text>
</comment>
<dbReference type="PANTHER" id="PTHR10472">
    <property type="entry name" value="D-TYROSYL-TRNA TYR DEACYLASE"/>
    <property type="match status" value="1"/>
</dbReference>
<dbReference type="EC" id="3.1.1.96" evidence="2"/>
<dbReference type="EC" id="3.1.1.-" evidence="2"/>
<keyword evidence="2" id="KW-0694">RNA-binding</keyword>
<dbReference type="Proteomes" id="UP000238348">
    <property type="component" value="Chromosome"/>
</dbReference>
<dbReference type="GO" id="GO:0000049">
    <property type="term" value="F:tRNA binding"/>
    <property type="evidence" value="ECO:0007669"/>
    <property type="project" value="UniProtKB-UniRule"/>
</dbReference>
<name>A0A2L0F3R8_SORCE</name>
<evidence type="ECO:0000256" key="1">
    <source>
        <dbReference type="ARBA" id="ARBA00009673"/>
    </source>
</evidence>
<reference evidence="3 4" key="1">
    <citation type="submission" date="2015-09" db="EMBL/GenBank/DDBJ databases">
        <title>Sorangium comparison.</title>
        <authorList>
            <person name="Zaburannyi N."/>
            <person name="Bunk B."/>
            <person name="Overmann J."/>
            <person name="Mueller R."/>
        </authorList>
    </citation>
    <scope>NUCLEOTIDE SEQUENCE [LARGE SCALE GENOMIC DNA]</scope>
    <source>
        <strain evidence="3 4">So ce26</strain>
    </source>
</reference>
<gene>
    <name evidence="2" type="primary">dtd</name>
    <name evidence="3" type="ORF">SOCE26_076820</name>
</gene>
<dbReference type="GO" id="GO:0043908">
    <property type="term" value="F:Ser(Gly)-tRNA(Ala) hydrolase activity"/>
    <property type="evidence" value="ECO:0007669"/>
    <property type="project" value="UniProtKB-UniRule"/>
</dbReference>
<dbReference type="EMBL" id="CP012673">
    <property type="protein sequence ID" value="AUX46177.1"/>
    <property type="molecule type" value="Genomic_DNA"/>
</dbReference>
<dbReference type="HAMAP" id="MF_00518">
    <property type="entry name" value="Deacylase_Dtd"/>
    <property type="match status" value="1"/>
</dbReference>
<comment type="similarity">
    <text evidence="1 2">Belongs to the DTD family.</text>
</comment>
<accession>A0A2L0F3R8</accession>
<dbReference type="InterPro" id="IPR023509">
    <property type="entry name" value="DTD-like_sf"/>
</dbReference>
<dbReference type="FunFam" id="3.50.80.10:FF:000001">
    <property type="entry name" value="D-aminoacyl-tRNA deacylase"/>
    <property type="match status" value="1"/>
</dbReference>
<comment type="domain">
    <text evidence="2">A Gly-cisPro motif from one monomer fits into the active site of the other monomer to allow specific chiral rejection of L-amino acids.</text>
</comment>
<keyword evidence="2" id="KW-0963">Cytoplasm</keyword>
<evidence type="ECO:0000256" key="2">
    <source>
        <dbReference type="HAMAP-Rule" id="MF_00518"/>
    </source>
</evidence>
<feature type="short sequence motif" description="Gly-cisPro motif, important for rejection of L-amino acids" evidence="2">
    <location>
        <begin position="137"/>
        <end position="138"/>
    </location>
</feature>
<dbReference type="GO" id="GO:0106026">
    <property type="term" value="F:Gly-tRNA(Ala) deacylase activity"/>
    <property type="evidence" value="ECO:0007669"/>
    <property type="project" value="UniProtKB-UniRule"/>
</dbReference>
<comment type="subunit">
    <text evidence="2">Homodimer.</text>
</comment>
<dbReference type="Pfam" id="PF02580">
    <property type="entry name" value="Tyr_Deacylase"/>
    <property type="match status" value="1"/>
</dbReference>
<dbReference type="OrthoDB" id="9801395at2"/>
<comment type="catalytic activity">
    <reaction evidence="2">
        <text>glycyl-tRNA(Ala) + H2O = tRNA(Ala) + glycine + H(+)</text>
        <dbReference type="Rhea" id="RHEA:53744"/>
        <dbReference type="Rhea" id="RHEA-COMP:9657"/>
        <dbReference type="Rhea" id="RHEA-COMP:13640"/>
        <dbReference type="ChEBI" id="CHEBI:15377"/>
        <dbReference type="ChEBI" id="CHEBI:15378"/>
        <dbReference type="ChEBI" id="CHEBI:57305"/>
        <dbReference type="ChEBI" id="CHEBI:78442"/>
        <dbReference type="ChEBI" id="CHEBI:78522"/>
    </reaction>
</comment>
<evidence type="ECO:0000313" key="4">
    <source>
        <dbReference type="Proteomes" id="UP000238348"/>
    </source>
</evidence>
<dbReference type="RefSeq" id="WP_104984428.1">
    <property type="nucleotide sequence ID" value="NZ_CP012673.1"/>
</dbReference>
<dbReference type="GO" id="GO:0051500">
    <property type="term" value="F:D-tyrosyl-tRNA(Tyr) deacylase activity"/>
    <property type="evidence" value="ECO:0007669"/>
    <property type="project" value="TreeGrafter"/>
</dbReference>
<dbReference type="NCBIfam" id="TIGR00256">
    <property type="entry name" value="D-aminoacyl-tRNA deacylase"/>
    <property type="match status" value="1"/>
</dbReference>
<evidence type="ECO:0000313" key="3">
    <source>
        <dbReference type="EMBL" id="AUX46177.1"/>
    </source>
</evidence>